<dbReference type="GO" id="GO:0071555">
    <property type="term" value="P:cell wall organization"/>
    <property type="evidence" value="ECO:0007669"/>
    <property type="project" value="UniProtKB-KW"/>
</dbReference>
<keyword evidence="3" id="KW-0413">Isomerase</keyword>
<dbReference type="Gene3D" id="3.40.50.1860">
    <property type="match status" value="2"/>
</dbReference>
<evidence type="ECO:0000256" key="3">
    <source>
        <dbReference type="ARBA" id="ARBA00023235"/>
    </source>
</evidence>
<dbReference type="Proteomes" id="UP000567293">
    <property type="component" value="Unassembled WGS sequence"/>
</dbReference>
<dbReference type="InterPro" id="IPR001920">
    <property type="entry name" value="Asp/Glu_race"/>
</dbReference>
<evidence type="ECO:0000256" key="2">
    <source>
        <dbReference type="ARBA" id="ARBA00022984"/>
    </source>
</evidence>
<proteinExistence type="predicted"/>
<keyword evidence="4" id="KW-0961">Cell wall biogenesis/degradation</keyword>
<dbReference type="EMBL" id="JACDQQ010001542">
    <property type="protein sequence ID" value="MBA0086497.1"/>
    <property type="molecule type" value="Genomic_DNA"/>
</dbReference>
<dbReference type="PANTHER" id="PTHR21198">
    <property type="entry name" value="GLUTAMATE RACEMASE"/>
    <property type="match status" value="1"/>
</dbReference>
<dbReference type="Pfam" id="PF01177">
    <property type="entry name" value="Asp_Glu_race"/>
    <property type="match status" value="1"/>
</dbReference>
<dbReference type="GO" id="GO:0008881">
    <property type="term" value="F:glutamate racemase activity"/>
    <property type="evidence" value="ECO:0007669"/>
    <property type="project" value="TreeGrafter"/>
</dbReference>
<feature type="non-terminal residue" evidence="5">
    <location>
        <position position="1"/>
    </location>
</feature>
<evidence type="ECO:0000313" key="5">
    <source>
        <dbReference type="EMBL" id="MBA0086497.1"/>
    </source>
</evidence>
<evidence type="ECO:0000256" key="1">
    <source>
        <dbReference type="ARBA" id="ARBA00022960"/>
    </source>
</evidence>
<name>A0A7V8NS56_9BACT</name>
<gene>
    <name evidence="5" type="ORF">HRJ53_16070</name>
</gene>
<organism evidence="5 6">
    <name type="scientific">Candidatus Acidiferrum panamense</name>
    <dbReference type="NCBI Taxonomy" id="2741543"/>
    <lineage>
        <taxon>Bacteria</taxon>
        <taxon>Pseudomonadati</taxon>
        <taxon>Acidobacteriota</taxon>
        <taxon>Terriglobia</taxon>
        <taxon>Candidatus Acidiferrales</taxon>
        <taxon>Candidatus Acidiferrum</taxon>
    </lineage>
</organism>
<evidence type="ECO:0000313" key="6">
    <source>
        <dbReference type="Proteomes" id="UP000567293"/>
    </source>
</evidence>
<keyword evidence="1" id="KW-0133">Cell shape</keyword>
<keyword evidence="2" id="KW-0573">Peptidoglycan synthesis</keyword>
<sequence>TASAVALPALIERSPVPVCGVIDPGVEAATRATRTGSVGVIGTKGTIGSSAYQSRLEARGLRTWSQACPMLVHVVEEGLADSPESELLVTQYLSNRPEIDTLILGCTHYPLLSRVIQKAVGADVRLVDSAEVTAETVSSNFDGSPDTFEPGRVVHFVTGDPLAFAHTAAVIGGVDGEIIPLPVTELVAITAE</sequence>
<dbReference type="PANTHER" id="PTHR21198:SF2">
    <property type="entry name" value="GLUTAMATE RACEMASE"/>
    <property type="match status" value="1"/>
</dbReference>
<keyword evidence="6" id="KW-1185">Reference proteome</keyword>
<dbReference type="GO" id="GO:0008360">
    <property type="term" value="P:regulation of cell shape"/>
    <property type="evidence" value="ECO:0007669"/>
    <property type="project" value="UniProtKB-KW"/>
</dbReference>
<dbReference type="AlphaFoldDB" id="A0A7V8NS56"/>
<dbReference type="InterPro" id="IPR033134">
    <property type="entry name" value="Asp/Glu_racemase_AS_2"/>
</dbReference>
<comment type="caution">
    <text evidence="5">The sequence shown here is derived from an EMBL/GenBank/DDBJ whole genome shotgun (WGS) entry which is preliminary data.</text>
</comment>
<dbReference type="PROSITE" id="PS00924">
    <property type="entry name" value="ASP_GLU_RACEMASE_2"/>
    <property type="match status" value="1"/>
</dbReference>
<dbReference type="InterPro" id="IPR015942">
    <property type="entry name" value="Asp/Glu/hydantoin_racemase"/>
</dbReference>
<evidence type="ECO:0000256" key="4">
    <source>
        <dbReference type="ARBA" id="ARBA00023316"/>
    </source>
</evidence>
<reference evidence="5" key="1">
    <citation type="submission" date="2020-06" db="EMBL/GenBank/DDBJ databases">
        <title>Legume-microbial interactions unlock mineral nutrients during tropical forest succession.</title>
        <authorList>
            <person name="Epihov D.Z."/>
        </authorList>
    </citation>
    <scope>NUCLEOTIDE SEQUENCE [LARGE SCALE GENOMIC DNA]</scope>
    <source>
        <strain evidence="5">Pan2503</strain>
    </source>
</reference>
<dbReference type="FunFam" id="3.40.50.1860:FF:000001">
    <property type="entry name" value="Glutamate racemase"/>
    <property type="match status" value="1"/>
</dbReference>
<dbReference type="SUPFAM" id="SSF53681">
    <property type="entry name" value="Aspartate/glutamate racemase"/>
    <property type="match status" value="1"/>
</dbReference>
<dbReference type="GO" id="GO:0009252">
    <property type="term" value="P:peptidoglycan biosynthetic process"/>
    <property type="evidence" value="ECO:0007669"/>
    <property type="project" value="UniProtKB-KW"/>
</dbReference>
<accession>A0A7V8NS56</accession>
<protein>
    <submittedName>
        <fullName evidence="5">Aspartate/glutamate racemase family protein</fullName>
    </submittedName>
</protein>